<evidence type="ECO:0000313" key="5">
    <source>
        <dbReference type="Proteomes" id="UP000196331"/>
    </source>
</evidence>
<dbReference type="RefSeq" id="WP_087108247.1">
    <property type="nucleotide sequence ID" value="NZ_FUKM01000033.1"/>
</dbReference>
<evidence type="ECO:0000313" key="4">
    <source>
        <dbReference type="EMBL" id="SJN12827.1"/>
    </source>
</evidence>
<proteinExistence type="inferred from homology"/>
<dbReference type="Pfam" id="PF03401">
    <property type="entry name" value="TctC"/>
    <property type="match status" value="1"/>
</dbReference>
<protein>
    <submittedName>
        <fullName evidence="4">Tricarboxylate transport protein TctC</fullName>
    </submittedName>
    <submittedName>
        <fullName evidence="3">Tripartite tricarboxylate transporter substrate binding protein</fullName>
    </submittedName>
</protein>
<organism evidence="4 5">
    <name type="scientific">Halomonas citrativorans</name>
    <dbReference type="NCBI Taxonomy" id="2742612"/>
    <lineage>
        <taxon>Bacteria</taxon>
        <taxon>Pseudomonadati</taxon>
        <taxon>Pseudomonadota</taxon>
        <taxon>Gammaproteobacteria</taxon>
        <taxon>Oceanospirillales</taxon>
        <taxon>Halomonadaceae</taxon>
        <taxon>Halomonas</taxon>
    </lineage>
</organism>
<reference evidence="3 6" key="2">
    <citation type="submission" date="2020-07" db="EMBL/GenBank/DDBJ databases">
        <title>Halophilic bacteria isolated from french cheeses.</title>
        <authorList>
            <person name="Kothe C.I."/>
            <person name="Farah-Kraiem B."/>
            <person name="Renault P."/>
            <person name="Dridi B."/>
        </authorList>
    </citation>
    <scope>NUCLEOTIDE SEQUENCE [LARGE SCALE GENOMIC DNA]</scope>
    <source>
        <strain evidence="3 6">FME16</strain>
    </source>
</reference>
<dbReference type="InterPro" id="IPR042100">
    <property type="entry name" value="Bug_dom1"/>
</dbReference>
<dbReference type="InterPro" id="IPR005064">
    <property type="entry name" value="BUG"/>
</dbReference>
<keyword evidence="6" id="KW-1185">Reference proteome</keyword>
<feature type="signal peptide" evidence="2">
    <location>
        <begin position="1"/>
        <end position="22"/>
    </location>
</feature>
<sequence length="313" mass="32755">MKKLLGTLTLAVGLVAGSQAIANDYPNKSINMIVPFSAGGGNDTFVRALQPLLEEQLGETLVIRNIAGGGGAVGMSRAVASKPDGYTLLAASNAMLTLEAMGNVPFTHDDFDFIAKIIEEPYLIAVSEDSPYQDLDSLVEAASDSSIRIGASGVGSSAYITANAIANRTDSNFNLIPYPGGSEAISAAMGGHVEAVVLGGAELRSALESGRLNALATTYAERSDNLPDVPTFQESGYDLTLTVWRGIVAPKGISDEVKERWVTAIQQIISDGSYEETASNLGTDLSPLYGEELDVFINESAGVMREAAGDLAK</sequence>
<dbReference type="OrthoDB" id="5171643at2"/>
<evidence type="ECO:0000313" key="6">
    <source>
        <dbReference type="Proteomes" id="UP000754821"/>
    </source>
</evidence>
<keyword evidence="2" id="KW-0732">Signal</keyword>
<dbReference type="Gene3D" id="3.40.190.150">
    <property type="entry name" value="Bordetella uptake gene, domain 1"/>
    <property type="match status" value="1"/>
</dbReference>
<gene>
    <name evidence="4" type="ORF">CZ787_08975</name>
    <name evidence="3" type="ORF">EI163_03225</name>
</gene>
<accession>A0A1R4HZ12</accession>
<reference evidence="4 5" key="1">
    <citation type="submission" date="2017-02" db="EMBL/GenBank/DDBJ databases">
        <authorList>
            <person name="Dridi B."/>
        </authorList>
    </citation>
    <scope>NUCLEOTIDE SEQUENCE [LARGE SCALE GENOMIC DNA]</scope>
    <source>
        <strain evidence="4 5">JB380</strain>
    </source>
</reference>
<evidence type="ECO:0000256" key="1">
    <source>
        <dbReference type="ARBA" id="ARBA00006987"/>
    </source>
</evidence>
<dbReference type="EMBL" id="FUKM01000033">
    <property type="protein sequence ID" value="SJN12827.1"/>
    <property type="molecule type" value="Genomic_DNA"/>
</dbReference>
<dbReference type="EMBL" id="RRZC01000002">
    <property type="protein sequence ID" value="MBE0402577.1"/>
    <property type="molecule type" value="Genomic_DNA"/>
</dbReference>
<dbReference type="Proteomes" id="UP000754821">
    <property type="component" value="Unassembled WGS sequence"/>
</dbReference>
<feature type="chain" id="PRO_5012819964" evidence="2">
    <location>
        <begin position="23"/>
        <end position="313"/>
    </location>
</feature>
<dbReference type="SUPFAM" id="SSF53850">
    <property type="entry name" value="Periplasmic binding protein-like II"/>
    <property type="match status" value="1"/>
</dbReference>
<dbReference type="CDD" id="cd07012">
    <property type="entry name" value="PBP2_Bug_TTT"/>
    <property type="match status" value="1"/>
</dbReference>
<dbReference type="Gene3D" id="3.40.190.10">
    <property type="entry name" value="Periplasmic binding protein-like II"/>
    <property type="match status" value="1"/>
</dbReference>
<dbReference type="Proteomes" id="UP000196331">
    <property type="component" value="Unassembled WGS sequence"/>
</dbReference>
<comment type="similarity">
    <text evidence="1">Belongs to the UPF0065 (bug) family.</text>
</comment>
<dbReference type="AlphaFoldDB" id="A0A1R4HZ12"/>
<evidence type="ECO:0000313" key="3">
    <source>
        <dbReference type="EMBL" id="MBE0402577.1"/>
    </source>
</evidence>
<evidence type="ECO:0000256" key="2">
    <source>
        <dbReference type="SAM" id="SignalP"/>
    </source>
</evidence>
<dbReference type="PANTHER" id="PTHR42928:SF5">
    <property type="entry name" value="BLR1237 PROTEIN"/>
    <property type="match status" value="1"/>
</dbReference>
<dbReference type="PANTHER" id="PTHR42928">
    <property type="entry name" value="TRICARBOXYLATE-BINDING PROTEIN"/>
    <property type="match status" value="1"/>
</dbReference>
<name>A0A1R4HZ12_9GAMM</name>
<comment type="caution">
    <text evidence="4">The sequence shown here is derived from an EMBL/GenBank/DDBJ whole genome shotgun (WGS) entry which is preliminary data.</text>
</comment>
<dbReference type="PIRSF" id="PIRSF017082">
    <property type="entry name" value="YflP"/>
    <property type="match status" value="1"/>
</dbReference>